<evidence type="ECO:0000256" key="1">
    <source>
        <dbReference type="ARBA" id="ARBA00007261"/>
    </source>
</evidence>
<dbReference type="Proteomes" id="UP000298340">
    <property type="component" value="Unassembled WGS sequence"/>
</dbReference>
<dbReference type="SUPFAM" id="SSF63411">
    <property type="entry name" value="LuxS/MPP-like metallohydrolase"/>
    <property type="match status" value="1"/>
</dbReference>
<sequence length="106" mass="12138">MLSDKGGNANGTTWLDRTNYYEVFPSNDENLKWSLEMEADRMVNSTILQTDLDKEFSVVRNEFEIGENNPDGVLQERIVSTAYLWHNYGNSTIGSKEDIERVKANT</sequence>
<reference evidence="3 4" key="1">
    <citation type="journal article" date="2018" name="Syst. Appl. Microbiol.">
        <title>Flavobacterium circumlabens sp. nov. and Flavobacterium cupreum sp. nov., two psychrotrophic species isolated from Antarctic environmental samples.</title>
        <authorList>
            <person name="Kralova S."/>
            <person name="Busse H.J."/>
            <person name="Svec P."/>
            <person name="Maslanova I."/>
            <person name="Stankova E."/>
            <person name="Bartak M."/>
            <person name="Sedlacek I."/>
        </authorList>
    </citation>
    <scope>NUCLEOTIDE SEQUENCE [LARGE SCALE GENOMIC DNA]</scope>
    <source>
        <strain evidence="3 4">CCM 8828</strain>
    </source>
</reference>
<gene>
    <name evidence="3" type="ORF">D0809_29160</name>
</gene>
<dbReference type="EMBL" id="QWDN01000984">
    <property type="protein sequence ID" value="TEB40722.1"/>
    <property type="molecule type" value="Genomic_DNA"/>
</dbReference>
<dbReference type="Pfam" id="PF00675">
    <property type="entry name" value="Peptidase_M16"/>
    <property type="match status" value="1"/>
</dbReference>
<dbReference type="AlphaFoldDB" id="A0A4Y7U4L2"/>
<comment type="caution">
    <text evidence="3">The sequence shown here is derived from an EMBL/GenBank/DDBJ whole genome shotgun (WGS) entry which is preliminary data.</text>
</comment>
<dbReference type="PANTHER" id="PTHR11851:SF49">
    <property type="entry name" value="MITOCHONDRIAL-PROCESSING PEPTIDASE SUBUNIT ALPHA"/>
    <property type="match status" value="1"/>
</dbReference>
<feature type="domain" description="Peptidase M16 N-terminal" evidence="2">
    <location>
        <begin position="2"/>
        <end position="94"/>
    </location>
</feature>
<dbReference type="InterPro" id="IPR011249">
    <property type="entry name" value="Metalloenz_LuxS/M16"/>
</dbReference>
<organism evidence="3 4">
    <name type="scientific">Flavobacterium circumlabens</name>
    <dbReference type="NCBI Taxonomy" id="2133765"/>
    <lineage>
        <taxon>Bacteria</taxon>
        <taxon>Pseudomonadati</taxon>
        <taxon>Bacteroidota</taxon>
        <taxon>Flavobacteriia</taxon>
        <taxon>Flavobacteriales</taxon>
        <taxon>Flavobacteriaceae</taxon>
        <taxon>Flavobacterium</taxon>
    </lineage>
</organism>
<dbReference type="InterPro" id="IPR050361">
    <property type="entry name" value="MPP/UQCRC_Complex"/>
</dbReference>
<evidence type="ECO:0000313" key="4">
    <source>
        <dbReference type="Proteomes" id="UP000298340"/>
    </source>
</evidence>
<feature type="non-terminal residue" evidence="3">
    <location>
        <position position="106"/>
    </location>
</feature>
<dbReference type="PANTHER" id="PTHR11851">
    <property type="entry name" value="METALLOPROTEASE"/>
    <property type="match status" value="1"/>
</dbReference>
<evidence type="ECO:0000313" key="3">
    <source>
        <dbReference type="EMBL" id="TEB40722.1"/>
    </source>
</evidence>
<dbReference type="Gene3D" id="3.30.830.10">
    <property type="entry name" value="Metalloenzyme, LuxS/M16 peptidase-like"/>
    <property type="match status" value="1"/>
</dbReference>
<accession>A0A4Y7U4L2</accession>
<name>A0A4Y7U4L2_9FLAO</name>
<dbReference type="InterPro" id="IPR011765">
    <property type="entry name" value="Pept_M16_N"/>
</dbReference>
<proteinExistence type="inferred from homology"/>
<protein>
    <submittedName>
        <fullName evidence="3">Insulinase family protein</fullName>
    </submittedName>
</protein>
<dbReference type="GO" id="GO:0046872">
    <property type="term" value="F:metal ion binding"/>
    <property type="evidence" value="ECO:0007669"/>
    <property type="project" value="InterPro"/>
</dbReference>
<dbReference type="RefSeq" id="WP_134092546.1">
    <property type="nucleotide sequence ID" value="NZ_QWDN01000984.1"/>
</dbReference>
<feature type="non-terminal residue" evidence="3">
    <location>
        <position position="1"/>
    </location>
</feature>
<comment type="similarity">
    <text evidence="1">Belongs to the peptidase M16 family.</text>
</comment>
<evidence type="ECO:0000259" key="2">
    <source>
        <dbReference type="Pfam" id="PF00675"/>
    </source>
</evidence>